<organism evidence="1">
    <name type="scientific">Sesamum angustifolium</name>
    <dbReference type="NCBI Taxonomy" id="2727405"/>
    <lineage>
        <taxon>Eukaryota</taxon>
        <taxon>Viridiplantae</taxon>
        <taxon>Streptophyta</taxon>
        <taxon>Embryophyta</taxon>
        <taxon>Tracheophyta</taxon>
        <taxon>Spermatophyta</taxon>
        <taxon>Magnoliopsida</taxon>
        <taxon>eudicotyledons</taxon>
        <taxon>Gunneridae</taxon>
        <taxon>Pentapetalae</taxon>
        <taxon>asterids</taxon>
        <taxon>lamiids</taxon>
        <taxon>Lamiales</taxon>
        <taxon>Pedaliaceae</taxon>
        <taxon>Sesamum</taxon>
    </lineage>
</organism>
<dbReference type="EMBL" id="JACGWK010000360">
    <property type="protein sequence ID" value="KAL0300296.1"/>
    <property type="molecule type" value="Genomic_DNA"/>
</dbReference>
<name>A0AAW2K312_9LAMI</name>
<comment type="caution">
    <text evidence="1">The sequence shown here is derived from an EMBL/GenBank/DDBJ whole genome shotgun (WGS) entry which is preliminary data.</text>
</comment>
<evidence type="ECO:0000313" key="1">
    <source>
        <dbReference type="EMBL" id="KAL0300296.1"/>
    </source>
</evidence>
<dbReference type="AlphaFoldDB" id="A0AAW2K312"/>
<accession>A0AAW2K312</accession>
<proteinExistence type="predicted"/>
<sequence>MVSRGDVRMDRVSSAKNIIDPLTQLMSQIVHTQHLDKMGLRSMCDWLEVKWEIVRTDDLEAN</sequence>
<protein>
    <submittedName>
        <fullName evidence="1">Uncharacterized protein</fullName>
    </submittedName>
</protein>
<reference evidence="1" key="1">
    <citation type="submission" date="2020-06" db="EMBL/GenBank/DDBJ databases">
        <authorList>
            <person name="Li T."/>
            <person name="Hu X."/>
            <person name="Zhang T."/>
            <person name="Song X."/>
            <person name="Zhang H."/>
            <person name="Dai N."/>
            <person name="Sheng W."/>
            <person name="Hou X."/>
            <person name="Wei L."/>
        </authorList>
    </citation>
    <scope>NUCLEOTIDE SEQUENCE</scope>
    <source>
        <strain evidence="1">G01</strain>
        <tissue evidence="1">Leaf</tissue>
    </source>
</reference>
<gene>
    <name evidence="1" type="ORF">Sangu_3128500</name>
</gene>
<reference evidence="1" key="2">
    <citation type="journal article" date="2024" name="Plant">
        <title>Genomic evolution and insights into agronomic trait innovations of Sesamum species.</title>
        <authorList>
            <person name="Miao H."/>
            <person name="Wang L."/>
            <person name="Qu L."/>
            <person name="Liu H."/>
            <person name="Sun Y."/>
            <person name="Le M."/>
            <person name="Wang Q."/>
            <person name="Wei S."/>
            <person name="Zheng Y."/>
            <person name="Lin W."/>
            <person name="Duan Y."/>
            <person name="Cao H."/>
            <person name="Xiong S."/>
            <person name="Wang X."/>
            <person name="Wei L."/>
            <person name="Li C."/>
            <person name="Ma Q."/>
            <person name="Ju M."/>
            <person name="Zhao R."/>
            <person name="Li G."/>
            <person name="Mu C."/>
            <person name="Tian Q."/>
            <person name="Mei H."/>
            <person name="Zhang T."/>
            <person name="Gao T."/>
            <person name="Zhang H."/>
        </authorList>
    </citation>
    <scope>NUCLEOTIDE SEQUENCE</scope>
    <source>
        <strain evidence="1">G01</strain>
    </source>
</reference>